<dbReference type="PANTHER" id="PTHR36455:SF1">
    <property type="entry name" value="BLR8292 PROTEIN"/>
    <property type="match status" value="1"/>
</dbReference>
<dbReference type="PANTHER" id="PTHR36455">
    <property type="match status" value="1"/>
</dbReference>
<dbReference type="NCBIfam" id="NF033819">
    <property type="entry name" value="IS66_TnpB"/>
    <property type="match status" value="1"/>
</dbReference>
<evidence type="ECO:0000313" key="1">
    <source>
        <dbReference type="EMBL" id="TXD75312.1"/>
    </source>
</evidence>
<accession>A0ABY3HJ48</accession>
<reference evidence="1 2" key="1">
    <citation type="submission" date="2019-08" db="EMBL/GenBank/DDBJ databases">
        <title>Genome of Algoriphagus ratkowskyi IC026.</title>
        <authorList>
            <person name="Bowman J.P."/>
        </authorList>
    </citation>
    <scope>NUCLEOTIDE SEQUENCE [LARGE SCALE GENOMIC DNA]</scope>
    <source>
        <strain evidence="1 2">IC026</strain>
    </source>
</reference>
<name>A0ABY3HJ48_9BACT</name>
<dbReference type="RefSeq" id="WP_086543832.1">
    <property type="nucleotide sequence ID" value="NZ_MSSV01000049.1"/>
</dbReference>
<organism evidence="1 2">
    <name type="scientific">Algoriphagus ratkowskyi</name>
    <dbReference type="NCBI Taxonomy" id="57028"/>
    <lineage>
        <taxon>Bacteria</taxon>
        <taxon>Pseudomonadati</taxon>
        <taxon>Bacteroidota</taxon>
        <taxon>Cytophagia</taxon>
        <taxon>Cytophagales</taxon>
        <taxon>Cyclobacteriaceae</taxon>
        <taxon>Algoriphagus</taxon>
    </lineage>
</organism>
<comment type="caution">
    <text evidence="1">The sequence shown here is derived from an EMBL/GenBank/DDBJ whole genome shotgun (WGS) entry which is preliminary data.</text>
</comment>
<dbReference type="Pfam" id="PF05717">
    <property type="entry name" value="TnpB_IS66"/>
    <property type="match status" value="1"/>
</dbReference>
<evidence type="ECO:0000313" key="2">
    <source>
        <dbReference type="Proteomes" id="UP000321927"/>
    </source>
</evidence>
<keyword evidence="2" id="KW-1185">Reference proteome</keyword>
<proteinExistence type="predicted"/>
<protein>
    <submittedName>
        <fullName evidence="1">IS66 family insertion sequence element accessory protein TnpB</fullName>
    </submittedName>
</protein>
<dbReference type="InterPro" id="IPR008878">
    <property type="entry name" value="Transposase_IS66_Orf2"/>
</dbReference>
<gene>
    <name evidence="1" type="primary">tnpB</name>
    <name evidence="1" type="ORF">ESW18_20935</name>
</gene>
<sequence>MFTLGSSQRFFLYGGAVDMRKGFDGLSGLVRNSLERNPLSGEVYIFLNRSRTLVKLLHWEAGGLVIYYKRLEKGTFHPPVGMEAGGTLPWSSLVLMVEGIRVLDSRQLPRYTLA</sequence>
<dbReference type="Proteomes" id="UP000321927">
    <property type="component" value="Unassembled WGS sequence"/>
</dbReference>
<dbReference type="EMBL" id="VORV01000036">
    <property type="protein sequence ID" value="TXD75312.1"/>
    <property type="molecule type" value="Genomic_DNA"/>
</dbReference>